<sequence length="137" mass="15105">MKRVMILLVSFVVLLSISVLAIPETGTFFEGGAGPLMLVENAPLNRYHASQITEVYIHSLNGDVMVAVNENCSDFCSCASRCLLWQEVCRTAIERGLSLSTSDRIIVFYIEKGVEKVAVLAANEWDFAHDYGTTIEA</sequence>
<dbReference type="Proteomes" id="UP000886198">
    <property type="component" value="Unassembled WGS sequence"/>
</dbReference>
<protein>
    <submittedName>
        <fullName evidence="1">Uncharacterized protein</fullName>
    </submittedName>
</protein>
<comment type="caution">
    <text evidence="1">The sequence shown here is derived from an EMBL/GenBank/DDBJ whole genome shotgun (WGS) entry which is preliminary data.</text>
</comment>
<organism evidence="1">
    <name type="scientific">Mesotoga infera</name>
    <dbReference type="NCBI Taxonomy" id="1236046"/>
    <lineage>
        <taxon>Bacteria</taxon>
        <taxon>Thermotogati</taxon>
        <taxon>Thermotogota</taxon>
        <taxon>Thermotogae</taxon>
        <taxon>Kosmotogales</taxon>
        <taxon>Kosmotogaceae</taxon>
        <taxon>Mesotoga</taxon>
    </lineage>
</organism>
<proteinExistence type="predicted"/>
<accession>A0A7C1H043</accession>
<name>A0A7C1H043_9BACT</name>
<evidence type="ECO:0000313" key="1">
    <source>
        <dbReference type="EMBL" id="HDP77944.1"/>
    </source>
</evidence>
<reference evidence="1" key="1">
    <citation type="journal article" date="2020" name="mSystems">
        <title>Genome- and Community-Level Interaction Insights into Carbon Utilization and Element Cycling Functions of Hydrothermarchaeota in Hydrothermal Sediment.</title>
        <authorList>
            <person name="Zhou Z."/>
            <person name="Liu Y."/>
            <person name="Xu W."/>
            <person name="Pan J."/>
            <person name="Luo Z.H."/>
            <person name="Li M."/>
        </authorList>
    </citation>
    <scope>NUCLEOTIDE SEQUENCE [LARGE SCALE GENOMIC DNA]</scope>
    <source>
        <strain evidence="1">SpSt-1179</strain>
    </source>
</reference>
<dbReference type="EMBL" id="DSBT01000193">
    <property type="protein sequence ID" value="HDP77944.1"/>
    <property type="molecule type" value="Genomic_DNA"/>
</dbReference>
<gene>
    <name evidence="1" type="ORF">ENN47_07145</name>
</gene>
<dbReference type="AlphaFoldDB" id="A0A7C1H043"/>